<feature type="compositionally biased region" description="Polar residues" evidence="1">
    <location>
        <begin position="32"/>
        <end position="52"/>
    </location>
</feature>
<proteinExistence type="predicted"/>
<feature type="compositionally biased region" description="Basic and acidic residues" evidence="1">
    <location>
        <begin position="17"/>
        <end position="29"/>
    </location>
</feature>
<dbReference type="InterPro" id="IPR022024">
    <property type="entry name" value="DUF3602"/>
</dbReference>
<feature type="compositionally biased region" description="Basic and acidic residues" evidence="1">
    <location>
        <begin position="121"/>
        <end position="154"/>
    </location>
</feature>
<protein>
    <submittedName>
        <fullName evidence="2">Uncharacterized protein</fullName>
    </submittedName>
</protein>
<dbReference type="Pfam" id="PF12223">
    <property type="entry name" value="DUF3602"/>
    <property type="match status" value="2"/>
</dbReference>
<evidence type="ECO:0000256" key="1">
    <source>
        <dbReference type="SAM" id="MobiDB-lite"/>
    </source>
</evidence>
<feature type="region of interest" description="Disordered" evidence="1">
    <location>
        <begin position="1"/>
        <end position="171"/>
    </location>
</feature>
<dbReference type="AlphaFoldDB" id="A0A194XLE9"/>
<gene>
    <name evidence="2" type="ORF">LY89DRAFT_420656</name>
</gene>
<reference evidence="2 3" key="1">
    <citation type="submission" date="2015-10" db="EMBL/GenBank/DDBJ databases">
        <title>Full genome of DAOMC 229536 Phialocephala scopiformis, a fungal endophyte of spruce producing the potent anti-insectan compound rugulosin.</title>
        <authorList>
            <consortium name="DOE Joint Genome Institute"/>
            <person name="Walker A.K."/>
            <person name="Frasz S.L."/>
            <person name="Seifert K.A."/>
            <person name="Miller J.D."/>
            <person name="Mondo S.J."/>
            <person name="Labutti K."/>
            <person name="Lipzen A."/>
            <person name="Dockter R."/>
            <person name="Kennedy M."/>
            <person name="Grigoriev I.V."/>
            <person name="Spatafora J.W."/>
        </authorList>
    </citation>
    <scope>NUCLEOTIDE SEQUENCE [LARGE SCALE GENOMIC DNA]</scope>
    <source>
        <strain evidence="2 3">CBS 120377</strain>
    </source>
</reference>
<dbReference type="GeneID" id="28817129"/>
<dbReference type="PANTHER" id="PTHR34693:SF5">
    <property type="match status" value="1"/>
</dbReference>
<dbReference type="Proteomes" id="UP000070700">
    <property type="component" value="Unassembled WGS sequence"/>
</dbReference>
<organism evidence="2 3">
    <name type="scientific">Mollisia scopiformis</name>
    <name type="common">Conifer needle endophyte fungus</name>
    <name type="synonym">Phialocephala scopiformis</name>
    <dbReference type="NCBI Taxonomy" id="149040"/>
    <lineage>
        <taxon>Eukaryota</taxon>
        <taxon>Fungi</taxon>
        <taxon>Dikarya</taxon>
        <taxon>Ascomycota</taxon>
        <taxon>Pezizomycotina</taxon>
        <taxon>Leotiomycetes</taxon>
        <taxon>Helotiales</taxon>
        <taxon>Mollisiaceae</taxon>
        <taxon>Mollisia</taxon>
    </lineage>
</organism>
<accession>A0A194XLE9</accession>
<dbReference type="PANTHER" id="PTHR34693">
    <property type="entry name" value="PROTEIN PAR32"/>
    <property type="match status" value="1"/>
</dbReference>
<dbReference type="InParanoid" id="A0A194XLE9"/>
<name>A0A194XLE9_MOLSC</name>
<dbReference type="KEGG" id="psco:LY89DRAFT_420656"/>
<dbReference type="OrthoDB" id="4159136at2759"/>
<feature type="compositionally biased region" description="Polar residues" evidence="1">
    <location>
        <begin position="79"/>
        <end position="102"/>
    </location>
</feature>
<dbReference type="InterPro" id="IPR053203">
    <property type="entry name" value="Cisplatin_resist-associated"/>
</dbReference>
<sequence>MSDLFRSGRGGAGNFHTKNDIEELKKAEDLESQSQIDPSSTSINDLTRSISATKPPPEYLHTGRGGAGNWVQPKELHSQGLTQESTLSGQDASSRALGSSKPTYRGGRGGAGNYGSFEEEERLKREAEEKKRAEVERAVERDVESGLARPERAYGGKGGSWEMGSMGAEHR</sequence>
<dbReference type="EMBL" id="KQ947408">
    <property type="protein sequence ID" value="KUJ20956.1"/>
    <property type="molecule type" value="Genomic_DNA"/>
</dbReference>
<keyword evidence="3" id="KW-1185">Reference proteome</keyword>
<dbReference type="RefSeq" id="XP_018075311.1">
    <property type="nucleotide sequence ID" value="XM_018207403.1"/>
</dbReference>
<evidence type="ECO:0000313" key="2">
    <source>
        <dbReference type="EMBL" id="KUJ20956.1"/>
    </source>
</evidence>
<evidence type="ECO:0000313" key="3">
    <source>
        <dbReference type="Proteomes" id="UP000070700"/>
    </source>
</evidence>